<organism evidence="1 2">
    <name type="scientific">Novipirellula artificiosorum</name>
    <dbReference type="NCBI Taxonomy" id="2528016"/>
    <lineage>
        <taxon>Bacteria</taxon>
        <taxon>Pseudomonadati</taxon>
        <taxon>Planctomycetota</taxon>
        <taxon>Planctomycetia</taxon>
        <taxon>Pirellulales</taxon>
        <taxon>Pirellulaceae</taxon>
        <taxon>Novipirellula</taxon>
    </lineage>
</organism>
<dbReference type="EMBL" id="SJPV01000011">
    <property type="protein sequence ID" value="TWU32941.1"/>
    <property type="molecule type" value="Genomic_DNA"/>
</dbReference>
<comment type="caution">
    <text evidence="1">The sequence shown here is derived from an EMBL/GenBank/DDBJ whole genome shotgun (WGS) entry which is preliminary data.</text>
</comment>
<dbReference type="AlphaFoldDB" id="A0A5C6DB30"/>
<name>A0A5C6DB30_9BACT</name>
<gene>
    <name evidence="1" type="ORF">Poly41_53200</name>
</gene>
<reference evidence="1 2" key="1">
    <citation type="submission" date="2019-02" db="EMBL/GenBank/DDBJ databases">
        <title>Deep-cultivation of Planctomycetes and their phenomic and genomic characterization uncovers novel biology.</title>
        <authorList>
            <person name="Wiegand S."/>
            <person name="Jogler M."/>
            <person name="Boedeker C."/>
            <person name="Pinto D."/>
            <person name="Vollmers J."/>
            <person name="Rivas-Marin E."/>
            <person name="Kohn T."/>
            <person name="Peeters S.H."/>
            <person name="Heuer A."/>
            <person name="Rast P."/>
            <person name="Oberbeckmann S."/>
            <person name="Bunk B."/>
            <person name="Jeske O."/>
            <person name="Meyerdierks A."/>
            <person name="Storesund J.E."/>
            <person name="Kallscheuer N."/>
            <person name="Luecker S."/>
            <person name="Lage O.M."/>
            <person name="Pohl T."/>
            <person name="Merkel B.J."/>
            <person name="Hornburger P."/>
            <person name="Mueller R.-W."/>
            <person name="Bruemmer F."/>
            <person name="Labrenz M."/>
            <person name="Spormann A.M."/>
            <person name="Op Den Camp H."/>
            <person name="Overmann J."/>
            <person name="Amann R."/>
            <person name="Jetten M.S.M."/>
            <person name="Mascher T."/>
            <person name="Medema M.H."/>
            <person name="Devos D.P."/>
            <person name="Kaster A.-K."/>
            <person name="Ovreas L."/>
            <person name="Rohde M."/>
            <person name="Galperin M.Y."/>
            <person name="Jogler C."/>
        </authorList>
    </citation>
    <scope>NUCLEOTIDE SEQUENCE [LARGE SCALE GENOMIC DNA]</scope>
    <source>
        <strain evidence="1 2">Poly41</strain>
    </source>
</reference>
<evidence type="ECO:0000313" key="1">
    <source>
        <dbReference type="EMBL" id="TWU32941.1"/>
    </source>
</evidence>
<evidence type="ECO:0000313" key="2">
    <source>
        <dbReference type="Proteomes" id="UP000319143"/>
    </source>
</evidence>
<sequence>MFAFSRKQILHKPNFRYTERGRPQNLQRFSRRVLNFGFRPAFAIFDLLATRKRSVG</sequence>
<accession>A0A5C6DB30</accession>
<dbReference type="Proteomes" id="UP000319143">
    <property type="component" value="Unassembled WGS sequence"/>
</dbReference>
<keyword evidence="2" id="KW-1185">Reference proteome</keyword>
<proteinExistence type="predicted"/>
<protein>
    <submittedName>
        <fullName evidence="1">Uncharacterized protein</fullName>
    </submittedName>
</protein>